<feature type="domain" description="IcmF-related" evidence="3">
    <location>
        <begin position="485"/>
        <end position="791"/>
    </location>
</feature>
<feature type="domain" description="Type VI secretion system component TssM1 N-terminal" evidence="4">
    <location>
        <begin position="174"/>
        <end position="428"/>
    </location>
</feature>
<dbReference type="Pfam" id="PF06761">
    <property type="entry name" value="IcmF-related"/>
    <property type="match status" value="1"/>
</dbReference>
<feature type="domain" description="Type VI secretion system component TssM1 helical" evidence="5">
    <location>
        <begin position="937"/>
        <end position="1037"/>
    </location>
</feature>
<proteinExistence type="predicted"/>
<protein>
    <submittedName>
        <fullName evidence="6">Type VI secretion system membrane subunit TssM</fullName>
    </submittedName>
</protein>
<dbReference type="Pfam" id="PF21070">
    <property type="entry name" value="IcmF_helical"/>
    <property type="match status" value="1"/>
</dbReference>
<dbReference type="SUPFAM" id="SSF52540">
    <property type="entry name" value="P-loop containing nucleoside triphosphate hydrolases"/>
    <property type="match status" value="1"/>
</dbReference>
<dbReference type="Pfam" id="PF14331">
    <property type="entry name" value="IcmF-related_N"/>
    <property type="match status" value="1"/>
</dbReference>
<evidence type="ECO:0000313" key="6">
    <source>
        <dbReference type="EMBL" id="MCT7374158.1"/>
    </source>
</evidence>
<dbReference type="PANTHER" id="PTHR36153:SF1">
    <property type="entry name" value="TYPE VI SECRETION SYSTEM COMPONENT TSSM1"/>
    <property type="match status" value="1"/>
</dbReference>
<keyword evidence="7" id="KW-1185">Reference proteome</keyword>
<dbReference type="InterPro" id="IPR017731">
    <property type="entry name" value="TssM1-like"/>
</dbReference>
<feature type="transmembrane region" description="Helical" evidence="1">
    <location>
        <begin position="423"/>
        <end position="444"/>
    </location>
</feature>
<dbReference type="InterPro" id="IPR025743">
    <property type="entry name" value="TssM1_N"/>
</dbReference>
<feature type="domain" description="Type VI secretion system IcmF C-terminal" evidence="2">
    <location>
        <begin position="1047"/>
        <end position="1150"/>
    </location>
</feature>
<gene>
    <name evidence="6" type="primary">tssM</name>
    <name evidence="6" type="ORF">N5A92_03820</name>
</gene>
<evidence type="ECO:0000259" key="4">
    <source>
        <dbReference type="Pfam" id="PF14331"/>
    </source>
</evidence>
<dbReference type="Proteomes" id="UP001320831">
    <property type="component" value="Unassembled WGS sequence"/>
</dbReference>
<dbReference type="PANTHER" id="PTHR36153">
    <property type="entry name" value="INNER MEMBRANE PROTEIN-RELATED"/>
    <property type="match status" value="1"/>
</dbReference>
<comment type="caution">
    <text evidence="6">The sequence shown here is derived from an EMBL/GenBank/DDBJ whole genome shotgun (WGS) entry which is preliminary data.</text>
</comment>
<dbReference type="Gene3D" id="3.40.50.300">
    <property type="entry name" value="P-loop containing nucleotide triphosphate hydrolases"/>
    <property type="match status" value="1"/>
</dbReference>
<dbReference type="InterPro" id="IPR010623">
    <property type="entry name" value="IcmF_C"/>
</dbReference>
<reference evidence="6 7" key="1">
    <citation type="submission" date="2022-09" db="EMBL/GenBank/DDBJ databases">
        <title>Chelativorans salina sp. nov., a novel slightly halophilic bacterium isolated from a saline lake sediment enrichment.</title>
        <authorList>
            <person name="Gao L."/>
            <person name="Fang B.-Z."/>
            <person name="Li W.-J."/>
        </authorList>
    </citation>
    <scope>NUCLEOTIDE SEQUENCE [LARGE SCALE GENOMIC DNA]</scope>
    <source>
        <strain evidence="6 7">EGI FJ00035</strain>
    </source>
</reference>
<keyword evidence="1" id="KW-0472">Membrane</keyword>
<dbReference type="InterPro" id="IPR027417">
    <property type="entry name" value="P-loop_NTPase"/>
</dbReference>
<dbReference type="CDD" id="cd00882">
    <property type="entry name" value="Ras_like_GTPase"/>
    <property type="match status" value="1"/>
</dbReference>
<evidence type="ECO:0000256" key="1">
    <source>
        <dbReference type="SAM" id="Phobius"/>
    </source>
</evidence>
<dbReference type="InterPro" id="IPR048677">
    <property type="entry name" value="TssM1_hel"/>
</dbReference>
<organism evidence="6 7">
    <name type="scientific">Chelativorans salis</name>
    <dbReference type="NCBI Taxonomy" id="2978478"/>
    <lineage>
        <taxon>Bacteria</taxon>
        <taxon>Pseudomonadati</taxon>
        <taxon>Pseudomonadota</taxon>
        <taxon>Alphaproteobacteria</taxon>
        <taxon>Hyphomicrobiales</taxon>
        <taxon>Phyllobacteriaceae</taxon>
        <taxon>Chelativorans</taxon>
    </lineage>
</organism>
<feature type="transmembrane region" description="Helical" evidence="1">
    <location>
        <begin position="39"/>
        <end position="59"/>
    </location>
</feature>
<evidence type="ECO:0000259" key="5">
    <source>
        <dbReference type="Pfam" id="PF21070"/>
    </source>
</evidence>
<evidence type="ECO:0000313" key="7">
    <source>
        <dbReference type="Proteomes" id="UP001320831"/>
    </source>
</evidence>
<dbReference type="NCBIfam" id="TIGR03348">
    <property type="entry name" value="VI_IcmF"/>
    <property type="match status" value="1"/>
</dbReference>
<accession>A0ABT2LKF8</accession>
<sequence length="1169" mass="127464">MMSWPLRMAAAAALTALIAALWLAGPMIGFGDVRPLEPAWVRAVSTGVLLVGFGTYWIFRFLQIRHSHEALIPSARSGANGGDAPELQTRMAEAVARHRRARGKRGLREIPWYLVIGPPGSGKTTALANSGLKFPFAGPEAGDRTQICDWWFAEDAVLVDTPGRYTTQGGDPRSDNQSWLALLSLLKRHRGQWPIDGVILTCSLEDLMILDDQGLGAHVVAIGNRLQEIEEHLQSGFPVYVLFTKADLVAGFVEYFGSFDQDRRHKVWGTTFDAGENLKTLLKQIPAEFEALAGRLAEEATDRLQEERDSAARIALFAFPARFGLLRERVTGFLRSIFERGKHGEDVKLRGFYFSSATQKSPAIDQVLQDAAGGFARVNVPAHASKDGEGFFLNDLLSKVIFAEAGRILQDRFAARRAATLRYGGLAAIALVAAGALGMLGWSYSANSSLIALTDESVEDLRHGSEQLLASTTVADADLENVITVLQTLRYLPAGFETRDLRAPMHETFGLSQRERLRSASITAYRQALERMFRSRLLLQLERTIGERMVDPIELYEPLKVYLMLGGQAPKVDDVLIVAWMRRDWEENRYPGSSNREGRLELEKHLRAMLELDDGREPSFALNRSLVEAAQRSLGRLTLAERARALIRSAIYSAGLEDFSLAAGGGPEAGLVFETVDGNDVATLTVPGLYTYEGFNSFYLPQLAGVAQKLTDDHWVIGDGGEQGMERELPRLGPELLARYGRDFGDAWNAVLNRLKFKSLSADGPQYLALSAAAASDSPLKRLFEAVASETALARAPSVAANGEAAQETAERAKGLARIGIQLPTSKSQNRAGAAFSGANQLPGASVEAQFRPYHAVVSGPPGQRPIDVLVHNLHDIHQSLQLAAAVPGQAERANANLQLQISSLRTNASRLPKAMSRMVHEAADEFEGDAAETSIAKLNQMLQETVTDPCQATIDNRYPFAKGSTEDVPLADFVRMFAPNGVMDRFFAQHVAPLTDLSSQTWQWKQGTRLGRELSVSALKAFQLAAEIRDAFFPPGASAPAVDITFTPVSLNSDAEMALLDVDGQLLQSYQSGSVPGTVTWPGSGMSSGSANLSLTPELPGRESAVRFQGPWALKRLFDTASITRKEDAVEAQFVIGGRDIAYSITTRSSDNPFLLPALSNFRCPAEF</sequence>
<keyword evidence="1" id="KW-0812">Transmembrane</keyword>
<keyword evidence="1" id="KW-1133">Transmembrane helix</keyword>
<name>A0ABT2LKF8_9HYPH</name>
<dbReference type="InterPro" id="IPR053156">
    <property type="entry name" value="T6SS_TssM-like"/>
</dbReference>
<evidence type="ECO:0000259" key="2">
    <source>
        <dbReference type="Pfam" id="PF06744"/>
    </source>
</evidence>
<dbReference type="InterPro" id="IPR009612">
    <property type="entry name" value="IcmF-rel"/>
</dbReference>
<dbReference type="Pfam" id="PF06744">
    <property type="entry name" value="IcmF_C"/>
    <property type="match status" value="1"/>
</dbReference>
<evidence type="ECO:0000259" key="3">
    <source>
        <dbReference type="Pfam" id="PF06761"/>
    </source>
</evidence>
<dbReference type="EMBL" id="JAOCZP010000001">
    <property type="protein sequence ID" value="MCT7374158.1"/>
    <property type="molecule type" value="Genomic_DNA"/>
</dbReference>